<sequence length="32" mass="4079">MDASGHFECNEEQRFWDWQYRCTLVLTKQRWN</sequence>
<proteinExistence type="predicted"/>
<protein>
    <submittedName>
        <fullName evidence="1">Uncharacterized protein</fullName>
    </submittedName>
</protein>
<dbReference type="Proteomes" id="UP000054815">
    <property type="component" value="Unassembled WGS sequence"/>
</dbReference>
<name>A0A0V0WB32_TRIPS</name>
<organism evidence="1 2">
    <name type="scientific">Trichinella pseudospiralis</name>
    <name type="common">Parasitic roundworm</name>
    <dbReference type="NCBI Taxonomy" id="6337"/>
    <lineage>
        <taxon>Eukaryota</taxon>
        <taxon>Metazoa</taxon>
        <taxon>Ecdysozoa</taxon>
        <taxon>Nematoda</taxon>
        <taxon>Enoplea</taxon>
        <taxon>Dorylaimia</taxon>
        <taxon>Trichinellida</taxon>
        <taxon>Trichinellidae</taxon>
        <taxon>Trichinella</taxon>
    </lineage>
</organism>
<reference evidence="1 2" key="1">
    <citation type="submission" date="2015-01" db="EMBL/GenBank/DDBJ databases">
        <title>Evolution of Trichinella species and genotypes.</title>
        <authorList>
            <person name="Korhonen P.K."/>
            <person name="Edoardo P."/>
            <person name="Giuseppe L.R."/>
            <person name="Gasser R.B."/>
        </authorList>
    </citation>
    <scope>NUCLEOTIDE SEQUENCE [LARGE SCALE GENOMIC DNA]</scope>
    <source>
        <strain evidence="1">ISS141</strain>
    </source>
</reference>
<accession>A0A0V0WB32</accession>
<dbReference type="AlphaFoldDB" id="A0A0V0WB32"/>
<evidence type="ECO:0000313" key="2">
    <source>
        <dbReference type="Proteomes" id="UP000054815"/>
    </source>
</evidence>
<comment type="caution">
    <text evidence="1">The sequence shown here is derived from an EMBL/GenBank/DDBJ whole genome shotgun (WGS) entry which is preliminary data.</text>
</comment>
<dbReference type="EMBL" id="JYDU01001102">
    <property type="protein sequence ID" value="KRX72977.1"/>
    <property type="molecule type" value="Genomic_DNA"/>
</dbReference>
<evidence type="ECO:0000313" key="1">
    <source>
        <dbReference type="EMBL" id="KRX72977.1"/>
    </source>
</evidence>
<gene>
    <name evidence="1" type="ORF">T4E_5817</name>
</gene>